<dbReference type="GO" id="GO:0003677">
    <property type="term" value="F:DNA binding"/>
    <property type="evidence" value="ECO:0007669"/>
    <property type="project" value="UniProtKB-KW"/>
</dbReference>
<dbReference type="Proteomes" id="UP000033618">
    <property type="component" value="Unassembled WGS sequence"/>
</dbReference>
<feature type="region of interest" description="Disordered" evidence="4">
    <location>
        <begin position="1"/>
        <end position="25"/>
    </location>
</feature>
<feature type="compositionally biased region" description="Gly residues" evidence="4">
    <location>
        <begin position="1"/>
        <end position="16"/>
    </location>
</feature>
<keyword evidence="7" id="KW-1185">Reference proteome</keyword>
<evidence type="ECO:0000313" key="7">
    <source>
        <dbReference type="Proteomes" id="UP000033618"/>
    </source>
</evidence>
<gene>
    <name evidence="6" type="ORF">WM40_05075</name>
</gene>
<evidence type="ECO:0000256" key="1">
    <source>
        <dbReference type="ARBA" id="ARBA00023015"/>
    </source>
</evidence>
<dbReference type="PRINTS" id="PR00035">
    <property type="entry name" value="HTHGNTR"/>
</dbReference>
<keyword evidence="1" id="KW-0805">Transcription regulation</keyword>
<dbReference type="Gene3D" id="1.10.10.10">
    <property type="entry name" value="Winged helix-like DNA-binding domain superfamily/Winged helix DNA-binding domain"/>
    <property type="match status" value="1"/>
</dbReference>
<reference evidence="6 7" key="1">
    <citation type="submission" date="2015-03" db="EMBL/GenBank/DDBJ databases">
        <title>Draft Genome Sequence of Burkholderia andropogonis type strain ICMP2807, isolated from Sorghum bicolor.</title>
        <authorList>
            <person name="Lopes-Santos L."/>
            <person name="Castro D.B."/>
            <person name="Ottoboni L.M."/>
            <person name="Park D."/>
            <person name="Weirc B.S."/>
            <person name="Destefano S.A."/>
        </authorList>
    </citation>
    <scope>NUCLEOTIDE SEQUENCE [LARGE SCALE GENOMIC DNA]</scope>
    <source>
        <strain evidence="6 7">ICMP2807</strain>
    </source>
</reference>
<dbReference type="STRING" id="28092.WM40_05075"/>
<dbReference type="InterPro" id="IPR036390">
    <property type="entry name" value="WH_DNA-bd_sf"/>
</dbReference>
<dbReference type="InterPro" id="IPR050679">
    <property type="entry name" value="Bact_HTH_transcr_reg"/>
</dbReference>
<evidence type="ECO:0000259" key="5">
    <source>
        <dbReference type="PROSITE" id="PS50949"/>
    </source>
</evidence>
<dbReference type="InterPro" id="IPR036388">
    <property type="entry name" value="WH-like_DNA-bd_sf"/>
</dbReference>
<dbReference type="InterPro" id="IPR000524">
    <property type="entry name" value="Tscrpt_reg_HTH_GntR"/>
</dbReference>
<dbReference type="PATRIC" id="fig|28092.6.peg.1204"/>
<feature type="domain" description="HTH gntR-type" evidence="5">
    <location>
        <begin position="34"/>
        <end position="102"/>
    </location>
</feature>
<evidence type="ECO:0000256" key="2">
    <source>
        <dbReference type="ARBA" id="ARBA00023125"/>
    </source>
</evidence>
<dbReference type="GO" id="GO:0045892">
    <property type="term" value="P:negative regulation of DNA-templated transcription"/>
    <property type="evidence" value="ECO:0007669"/>
    <property type="project" value="TreeGrafter"/>
</dbReference>
<organism evidence="6 7">
    <name type="scientific">Robbsia andropogonis</name>
    <dbReference type="NCBI Taxonomy" id="28092"/>
    <lineage>
        <taxon>Bacteria</taxon>
        <taxon>Pseudomonadati</taxon>
        <taxon>Pseudomonadota</taxon>
        <taxon>Betaproteobacteria</taxon>
        <taxon>Burkholderiales</taxon>
        <taxon>Burkholderiaceae</taxon>
        <taxon>Robbsia</taxon>
    </lineage>
</organism>
<dbReference type="RefSeq" id="WP_046152290.1">
    <property type="nucleotide sequence ID" value="NZ_CADFGU010000005.1"/>
</dbReference>
<name>A0A0F5K3P5_9BURK</name>
<dbReference type="Gene3D" id="3.40.1410.10">
    <property type="entry name" value="Chorismate lyase-like"/>
    <property type="match status" value="1"/>
</dbReference>
<dbReference type="Pfam" id="PF00392">
    <property type="entry name" value="GntR"/>
    <property type="match status" value="1"/>
</dbReference>
<dbReference type="AlphaFoldDB" id="A0A0F5K3P5"/>
<evidence type="ECO:0000256" key="4">
    <source>
        <dbReference type="SAM" id="MobiDB-lite"/>
    </source>
</evidence>
<proteinExistence type="predicted"/>
<dbReference type="SMART" id="SM00345">
    <property type="entry name" value="HTH_GNTR"/>
    <property type="match status" value="1"/>
</dbReference>
<dbReference type="PANTHER" id="PTHR44846">
    <property type="entry name" value="MANNOSYL-D-GLYCERATE TRANSPORT/METABOLISM SYSTEM REPRESSOR MNGR-RELATED"/>
    <property type="match status" value="1"/>
</dbReference>
<dbReference type="CDD" id="cd07377">
    <property type="entry name" value="WHTH_GntR"/>
    <property type="match status" value="1"/>
</dbReference>
<dbReference type="InterPro" id="IPR011663">
    <property type="entry name" value="UTRA"/>
</dbReference>
<protein>
    <recommendedName>
        <fullName evidence="5">HTH gntR-type domain-containing protein</fullName>
    </recommendedName>
</protein>
<dbReference type="SUPFAM" id="SSF46785">
    <property type="entry name" value="Winged helix' DNA-binding domain"/>
    <property type="match status" value="1"/>
</dbReference>
<comment type="caution">
    <text evidence="6">The sequence shown here is derived from an EMBL/GenBank/DDBJ whole genome shotgun (WGS) entry which is preliminary data.</text>
</comment>
<sequence length="269" mass="28593">MTDDGMSGGDGGGSGVPGQPPGVLAASSGSHAHLPLYAQIQRFIRGEIASGRLKEGDQIPTEAALCEQFKAARATVARAVQQLALEGLIVRRAGSGSFVSMRSISAPLQLTEVSSFEDKLALEGASVSYEVLGFVTRAAGEEHGALLKLDATERVFELRRLRVIGDQRASLEIRIIPPAIGGAITVEMLHSRSIHRILDELGSPVRQVVGKIRASTATPDLAAQLDVAPGSALLIRDYTLRDGAGRPLISGESYYRAEFHIDYIVQQIA</sequence>
<evidence type="ECO:0000256" key="3">
    <source>
        <dbReference type="ARBA" id="ARBA00023163"/>
    </source>
</evidence>
<evidence type="ECO:0000313" key="6">
    <source>
        <dbReference type="EMBL" id="KKB64746.1"/>
    </source>
</evidence>
<accession>A0A0F5K3P5</accession>
<dbReference type="SUPFAM" id="SSF64288">
    <property type="entry name" value="Chorismate lyase-like"/>
    <property type="match status" value="1"/>
</dbReference>
<dbReference type="EMBL" id="LAQU01000003">
    <property type="protein sequence ID" value="KKB64746.1"/>
    <property type="molecule type" value="Genomic_DNA"/>
</dbReference>
<dbReference type="InterPro" id="IPR028978">
    <property type="entry name" value="Chorismate_lyase_/UTRA_dom_sf"/>
</dbReference>
<dbReference type="PROSITE" id="PS50949">
    <property type="entry name" value="HTH_GNTR"/>
    <property type="match status" value="1"/>
</dbReference>
<keyword evidence="2" id="KW-0238">DNA-binding</keyword>
<dbReference type="PANTHER" id="PTHR44846:SF1">
    <property type="entry name" value="MANNOSYL-D-GLYCERATE TRANSPORT_METABOLISM SYSTEM REPRESSOR MNGR-RELATED"/>
    <property type="match status" value="1"/>
</dbReference>
<keyword evidence="3" id="KW-0804">Transcription</keyword>
<dbReference type="Pfam" id="PF07702">
    <property type="entry name" value="UTRA"/>
    <property type="match status" value="1"/>
</dbReference>
<dbReference type="GO" id="GO:0003700">
    <property type="term" value="F:DNA-binding transcription factor activity"/>
    <property type="evidence" value="ECO:0007669"/>
    <property type="project" value="InterPro"/>
</dbReference>
<dbReference type="SMART" id="SM00866">
    <property type="entry name" value="UTRA"/>
    <property type="match status" value="1"/>
</dbReference>